<keyword evidence="1" id="KW-0255">Endonuclease</keyword>
<sequence>MNMDIPMSKELLLAIDVYYYEQSAKVVGALFSWQDKTPKEIIITIKEEVEAYQSGSFYKRELPCILKLLTLVDMNNLEAIIVDGHCYTNNQKELGLGGYLWKALGEKVPVIGVAKNKFHNTEKVSFPIYRGESKKPLYVSSIGYDIDKAKNNILTMKGNYRIPDILKIVDQKTRN</sequence>
<organism evidence="1 2">
    <name type="scientific">Tenacibaculum tangerinum</name>
    <dbReference type="NCBI Taxonomy" id="3038772"/>
    <lineage>
        <taxon>Bacteria</taxon>
        <taxon>Pseudomonadati</taxon>
        <taxon>Bacteroidota</taxon>
        <taxon>Flavobacteriia</taxon>
        <taxon>Flavobacteriales</taxon>
        <taxon>Flavobacteriaceae</taxon>
        <taxon>Tenacibaculum</taxon>
    </lineage>
</organism>
<keyword evidence="2" id="KW-1185">Reference proteome</keyword>
<keyword evidence="1" id="KW-0378">Hydrolase</keyword>
<evidence type="ECO:0000313" key="2">
    <source>
        <dbReference type="Proteomes" id="UP001232001"/>
    </source>
</evidence>
<proteinExistence type="predicted"/>
<name>A0ABY8L373_9FLAO</name>
<dbReference type="RefSeq" id="WP_279650548.1">
    <property type="nucleotide sequence ID" value="NZ_CP122539.1"/>
</dbReference>
<dbReference type="Proteomes" id="UP001232001">
    <property type="component" value="Chromosome"/>
</dbReference>
<dbReference type="GO" id="GO:0004519">
    <property type="term" value="F:endonuclease activity"/>
    <property type="evidence" value="ECO:0007669"/>
    <property type="project" value="UniProtKB-KW"/>
</dbReference>
<accession>A0ABY8L373</accession>
<evidence type="ECO:0000313" key="1">
    <source>
        <dbReference type="EMBL" id="WGH74653.1"/>
    </source>
</evidence>
<protein>
    <submittedName>
        <fullName evidence="1">Endonuclease V</fullName>
    </submittedName>
</protein>
<dbReference type="Pfam" id="PF04493">
    <property type="entry name" value="Endonuclease_5"/>
    <property type="match status" value="1"/>
</dbReference>
<dbReference type="Gene3D" id="3.30.2170.10">
    <property type="entry name" value="archaeoglobus fulgidus dsm 4304 superfamily"/>
    <property type="match status" value="1"/>
</dbReference>
<keyword evidence="1" id="KW-0540">Nuclease</keyword>
<reference evidence="1 2" key="1">
    <citation type="submission" date="2023-04" db="EMBL/GenBank/DDBJ databases">
        <title>Tenacibaculum tangerinum sp. nov., isolated from sea tidal flat of South Korea.</title>
        <authorList>
            <person name="Lee S.H."/>
            <person name="Kim J.-J."/>
        </authorList>
    </citation>
    <scope>NUCLEOTIDE SEQUENCE [LARGE SCALE GENOMIC DNA]</scope>
    <source>
        <strain evidence="1 2">GRR-S3-23</strain>
    </source>
</reference>
<gene>
    <name evidence="1" type="ORF">P8625_11210</name>
</gene>
<dbReference type="EMBL" id="CP122539">
    <property type="protein sequence ID" value="WGH74653.1"/>
    <property type="molecule type" value="Genomic_DNA"/>
</dbReference>
<dbReference type="InterPro" id="IPR007581">
    <property type="entry name" value="Endonuclease-V"/>
</dbReference>